<dbReference type="Gene3D" id="1.25.40.10">
    <property type="entry name" value="Tetratricopeptide repeat domain"/>
    <property type="match status" value="1"/>
</dbReference>
<comment type="caution">
    <text evidence="2">The sequence shown here is derived from an EMBL/GenBank/DDBJ whole genome shotgun (WGS) entry which is preliminary data.</text>
</comment>
<protein>
    <recommendedName>
        <fullName evidence="4">Tetratricopeptide repeat protein</fullName>
    </recommendedName>
</protein>
<sequence length="560" mass="65444">MKRFSNTVSISIHNDIPDIVPYQVFLQIVFRLPEANAKNLVVYRQPSDNGDASYVIQGVRMNSGLHNPVLHSNMLVEMGITTNDDENVLDFIDHYRPDFSIRYYTCESFIFTLINNAFQLSENLDHLIKLRLVVTDLHNFLRFKMGGLLRNEYTTNGPFYKAELLSLDKLHLLKQGIGKYLTFHSFLSTTINKTRALDFINKTEYDQKKQAIVMYVIEMNSQNDTQQLLQPFGNVTVLSCTAHEREILFSIGQVFRIRSIVQNEASQIWTVYLQVLHANETEHLNNLTDYYLSKIVGTETFYNGIQARVNFEPLTITTFVTIGNYYSSVLARNYDKAEFYYQKFLDEELESPDDFDFQNQPGFYYGRVYRLYYSAHSYINLQLARIRCEQKTYVEAAEYNQKAQEACLKISENAGQQTLLAQIYNNLAQIFWGYTQQYDQATRHYLHAIQMDRNNVETFINIGLTQTAAKEYWYALNSFSIALSMIQTRNETDYLSYGLIKRNIGLIYEKSEQGLQALLSYWEAERIYNKSLPSNHEFRQIIRDDIKRVTKIVTRVHDDL</sequence>
<proteinExistence type="predicted"/>
<organism evidence="2 3">
    <name type="scientific">Rotaria sordida</name>
    <dbReference type="NCBI Taxonomy" id="392033"/>
    <lineage>
        <taxon>Eukaryota</taxon>
        <taxon>Metazoa</taxon>
        <taxon>Spiralia</taxon>
        <taxon>Gnathifera</taxon>
        <taxon>Rotifera</taxon>
        <taxon>Eurotatoria</taxon>
        <taxon>Bdelloidea</taxon>
        <taxon>Philodinida</taxon>
        <taxon>Philodinidae</taxon>
        <taxon>Rotaria</taxon>
    </lineage>
</organism>
<reference evidence="2" key="1">
    <citation type="submission" date="2021-02" db="EMBL/GenBank/DDBJ databases">
        <authorList>
            <person name="Nowell W R."/>
        </authorList>
    </citation>
    <scope>NUCLEOTIDE SEQUENCE</scope>
</reference>
<dbReference type="SUPFAM" id="SSF56399">
    <property type="entry name" value="ADP-ribosylation"/>
    <property type="match status" value="1"/>
</dbReference>
<dbReference type="Proteomes" id="UP000663854">
    <property type="component" value="Unassembled WGS sequence"/>
</dbReference>
<dbReference type="EMBL" id="CAJNOH010001247">
    <property type="protein sequence ID" value="CAF1195121.1"/>
    <property type="molecule type" value="Genomic_DNA"/>
</dbReference>
<evidence type="ECO:0000313" key="1">
    <source>
        <dbReference type="EMBL" id="CAF1195121.1"/>
    </source>
</evidence>
<accession>A0A815QIY8</accession>
<dbReference type="InterPro" id="IPR011990">
    <property type="entry name" value="TPR-like_helical_dom_sf"/>
</dbReference>
<dbReference type="AlphaFoldDB" id="A0A815QIY8"/>
<dbReference type="InterPro" id="IPR019734">
    <property type="entry name" value="TPR_rpt"/>
</dbReference>
<gene>
    <name evidence="2" type="ORF">JXQ802_LOCUS38332</name>
    <name evidence="1" type="ORF">PYM288_LOCUS24558</name>
</gene>
<dbReference type="Proteomes" id="UP000663870">
    <property type="component" value="Unassembled WGS sequence"/>
</dbReference>
<dbReference type="SUPFAM" id="SSF48452">
    <property type="entry name" value="TPR-like"/>
    <property type="match status" value="1"/>
</dbReference>
<evidence type="ECO:0000313" key="3">
    <source>
        <dbReference type="Proteomes" id="UP000663870"/>
    </source>
</evidence>
<evidence type="ECO:0008006" key="4">
    <source>
        <dbReference type="Google" id="ProtNLM"/>
    </source>
</evidence>
<dbReference type="SMART" id="SM00028">
    <property type="entry name" value="TPR"/>
    <property type="match status" value="3"/>
</dbReference>
<evidence type="ECO:0000313" key="2">
    <source>
        <dbReference type="EMBL" id="CAF1463905.1"/>
    </source>
</evidence>
<dbReference type="Gene3D" id="3.90.176.10">
    <property type="entry name" value="Toxin ADP-ribosyltransferase, Chain A, domain 1"/>
    <property type="match status" value="1"/>
</dbReference>
<dbReference type="EMBL" id="CAJNOL010002117">
    <property type="protein sequence ID" value="CAF1463905.1"/>
    <property type="molecule type" value="Genomic_DNA"/>
</dbReference>
<name>A0A815QIY8_9BILA</name>
<keyword evidence="3" id="KW-1185">Reference proteome</keyword>